<evidence type="ECO:0000313" key="2">
    <source>
        <dbReference type="Proteomes" id="UP000653797"/>
    </source>
</evidence>
<keyword evidence="2" id="KW-1185">Reference proteome</keyword>
<reference evidence="1" key="1">
    <citation type="submission" date="2020-09" db="EMBL/GenBank/DDBJ databases">
        <authorList>
            <person name="Kim M.K."/>
        </authorList>
    </citation>
    <scope>NUCLEOTIDE SEQUENCE</scope>
    <source>
        <strain evidence="1">BT704</strain>
    </source>
</reference>
<gene>
    <name evidence="1" type="ORF">IC230_13870</name>
</gene>
<dbReference type="PROSITE" id="PS51257">
    <property type="entry name" value="PROKAR_LIPOPROTEIN"/>
    <property type="match status" value="1"/>
</dbReference>
<comment type="caution">
    <text evidence="1">The sequence shown here is derived from an EMBL/GenBank/DDBJ whole genome shotgun (WGS) entry which is preliminary data.</text>
</comment>
<dbReference type="Pfam" id="PF14092">
    <property type="entry name" value="DUF4270"/>
    <property type="match status" value="1"/>
</dbReference>
<organism evidence="1 2">
    <name type="scientific">Spirosoma validum</name>
    <dbReference type="NCBI Taxonomy" id="2771355"/>
    <lineage>
        <taxon>Bacteria</taxon>
        <taxon>Pseudomonadati</taxon>
        <taxon>Bacteroidota</taxon>
        <taxon>Cytophagia</taxon>
        <taxon>Cytophagales</taxon>
        <taxon>Cytophagaceae</taxon>
        <taxon>Spirosoma</taxon>
    </lineage>
</organism>
<name>A0A927B238_9BACT</name>
<accession>A0A927B238</accession>
<dbReference type="RefSeq" id="WP_191039623.1">
    <property type="nucleotide sequence ID" value="NZ_JACXAA010000004.1"/>
</dbReference>
<dbReference type="AlphaFoldDB" id="A0A927B238"/>
<dbReference type="Proteomes" id="UP000653797">
    <property type="component" value="Unassembled WGS sequence"/>
</dbReference>
<sequence>MRTFWYAGLLLLTGIVLVACQSGDLNVGQSVINPQELSIQSIDTVTIQTSTVLRADSFATSTDADIVVGRWTDPQTGRLNARSFATFDYTSNSLGAQTNLRLDSLVLEMNYSLVSASQAFVYGDTTTLFDISVHRLANPLAPQLYYNTSSIVYDPTPTAKMVVLPQPNRRGKQIRFRMTDNLAQDLFTRLSTNQITDFTSLSRFIPGFAFVNNSTSNTLACFATSTSGLRLYYHTIEDPQTSADVLFPITNYHFTQLQNDRSGTPLNALKNRSDAVSSRLTDNTSFVSIASQLQTRIEFPYLAQFARPEGYADLNKAVLVVSPIRRTQLDNAAPPSSLELFQVNNQNVAIATIPGGTIPQSGGGALGYYSIDPFAQLFTDSYTFDLTYYIGEILKQKAPNEPLLLTLPAPTSQDPYTLKRFIQRVTLGNPFRTGDQMKMKLFISSGT</sequence>
<proteinExistence type="predicted"/>
<evidence type="ECO:0000313" key="1">
    <source>
        <dbReference type="EMBL" id="MBD2753990.1"/>
    </source>
</evidence>
<dbReference type="EMBL" id="JACXAA010000004">
    <property type="protein sequence ID" value="MBD2753990.1"/>
    <property type="molecule type" value="Genomic_DNA"/>
</dbReference>
<protein>
    <submittedName>
        <fullName evidence="1">DUF4270 family protein</fullName>
    </submittedName>
</protein>
<dbReference type="InterPro" id="IPR025366">
    <property type="entry name" value="DUF4270"/>
</dbReference>